<evidence type="ECO:0000313" key="3">
    <source>
        <dbReference type="EMBL" id="ATS18264.1"/>
    </source>
</evidence>
<dbReference type="OrthoDB" id="420270at2"/>
<protein>
    <recommendedName>
        <fullName evidence="5">DUF1092 family protein</fullName>
    </recommendedName>
</protein>
<gene>
    <name evidence="3" type="ORF">BRW62_05285</name>
</gene>
<evidence type="ECO:0000259" key="1">
    <source>
        <dbReference type="Pfam" id="PF06485"/>
    </source>
</evidence>
<dbReference type="Pfam" id="PF06485">
    <property type="entry name" value="Tab2-like_N"/>
    <property type="match status" value="1"/>
</dbReference>
<dbReference type="GO" id="GO:0003723">
    <property type="term" value="F:RNA binding"/>
    <property type="evidence" value="ECO:0007669"/>
    <property type="project" value="InterPro"/>
</dbReference>
<dbReference type="PANTHER" id="PTHR34556">
    <property type="match status" value="1"/>
</dbReference>
<dbReference type="Pfam" id="PF20429">
    <property type="entry name" value="Tab2-like_C"/>
    <property type="match status" value="1"/>
</dbReference>
<evidence type="ECO:0008006" key="5">
    <source>
        <dbReference type="Google" id="ProtNLM"/>
    </source>
</evidence>
<dbReference type="RefSeq" id="WP_099798608.1">
    <property type="nucleotide sequence ID" value="NZ_CP018092.1"/>
</dbReference>
<dbReference type="InterPro" id="IPR009472">
    <property type="entry name" value="Tab2-like"/>
</dbReference>
<dbReference type="InterPro" id="IPR046761">
    <property type="entry name" value="Tab2-like_C"/>
</dbReference>
<proteinExistence type="predicted"/>
<dbReference type="PANTHER" id="PTHR34556:SF2">
    <property type="entry name" value="PROTEIN TAB2 HOMOLOG, CHLOROPLASTIC"/>
    <property type="match status" value="1"/>
</dbReference>
<organism evidence="3 4">
    <name type="scientific">Parathermosynechococcus lividus PCC 6715</name>
    <dbReference type="NCBI Taxonomy" id="1917166"/>
    <lineage>
        <taxon>Bacteria</taxon>
        <taxon>Bacillati</taxon>
        <taxon>Cyanobacteriota</taxon>
        <taxon>Cyanophyceae</taxon>
        <taxon>Acaryochloridales</taxon>
        <taxon>Thermosynechococcaceae</taxon>
        <taxon>Parathermosynechococcus</taxon>
    </lineage>
</organism>
<dbReference type="InterPro" id="IPR046760">
    <property type="entry name" value="Tab2-like_N"/>
</dbReference>
<evidence type="ECO:0000259" key="2">
    <source>
        <dbReference type="Pfam" id="PF20429"/>
    </source>
</evidence>
<reference evidence="3 4" key="1">
    <citation type="submission" date="2016-11" db="EMBL/GenBank/DDBJ databases">
        <title>Complete genome sequence of thermophilic cyanobacteria strain Synechococcus sp. PCC6715.</title>
        <authorList>
            <person name="Tang J."/>
            <person name="Daroch M."/>
            <person name="Liang Y."/>
            <person name="Jiang D."/>
            <person name="Shah M."/>
        </authorList>
    </citation>
    <scope>NUCLEOTIDE SEQUENCE [LARGE SCALE GENOMIC DNA]</scope>
    <source>
        <strain evidence="3 4">PCC 6715</strain>
    </source>
</reference>
<dbReference type="AlphaFoldDB" id="A0A2D2Q184"/>
<dbReference type="Proteomes" id="UP000231057">
    <property type="component" value="Chromosome"/>
</dbReference>
<dbReference type="KEGG" id="slw:BRW62_05285"/>
<keyword evidence="4" id="KW-1185">Reference proteome</keyword>
<evidence type="ECO:0000313" key="4">
    <source>
        <dbReference type="Proteomes" id="UP000231057"/>
    </source>
</evidence>
<feature type="domain" description="RNA-binding protein Tab2/Atab2 C-terminal" evidence="2">
    <location>
        <begin position="132"/>
        <end position="282"/>
    </location>
</feature>
<dbReference type="EMBL" id="CP018092">
    <property type="protein sequence ID" value="ATS18264.1"/>
    <property type="molecule type" value="Genomic_DNA"/>
</dbReference>
<name>A0A2D2Q184_PARLV</name>
<reference evidence="4" key="2">
    <citation type="journal article" date="2022" name="Front. Microbiol.">
        <title>Comparative Genomic Analysis Revealed Distinct Molecular Components and Organization of CO2-Concentrating Mechanism in Thermophilic Cyanobacteria.</title>
        <authorList>
            <person name="Tang J."/>
            <person name="Zhou H."/>
            <person name="Yao D."/>
            <person name="Riaz S."/>
            <person name="You D."/>
            <person name="Klepacz-Smolka A."/>
            <person name="Daroch M."/>
        </authorList>
    </citation>
    <scope>NUCLEOTIDE SEQUENCE [LARGE SCALE GENOMIC DNA]</scope>
    <source>
        <strain evidence="4">PCC 6715</strain>
    </source>
</reference>
<sequence length="287" mass="32479">MDRIWELDFYSRPVVDENNKKIWELLICDRQLQFQFSKTCSGTEANARWLQAALGEALGEWQQQFGLAADTQPDRVRFFRRAMSAIITRGGTAAGLGMLASRRTFALYHWLRERHAHVYPSLANYQAELAEALQLLPPAPEPLPPALMGDRWQVTALPWQELATAHEWQLPFGDIPPLPFLQLAPDTIIPGVIIYSQRALPLAGWLSGLEPAYLSLESEPQPLLILDSGASDRWVLARLRTEALRGEITAFMEACKASRGLHFIAVQERPQQEQLQGFWLLQQLSVV</sequence>
<feature type="domain" description="RNA-binding protein Tab2-like N-terminal" evidence="1">
    <location>
        <begin position="4"/>
        <end position="114"/>
    </location>
</feature>
<accession>A0A2D2Q184</accession>